<proteinExistence type="predicted"/>
<comment type="catalytic activity">
    <reaction evidence="1">
        <text>Hydrolysis of (1-&gt;4)-beta-linkages between N-acetylmuramic acid and N-acetyl-D-glucosamine residues in a peptidoglycan and between N-acetyl-D-glucosamine residues in chitodextrins.</text>
        <dbReference type="EC" id="3.2.1.17"/>
    </reaction>
</comment>
<sequence>MLQYSVVTIMMMMILQQTISKEFQKTPTLWSRYGDRFAIESILSNDNCFRCICAASSNCQINSRCRIIEPDKYLCGPFRLTEIYWKQINQSGKNSNPFAFELCANDLQCSIKIVKQYMRKYLQRCNLYELLLNSPRTVVDQCSLISLIHYQSIYGFETIRLNEEEDFDDEEDLIKWNDCLTIEKDIARNLNESIRFLRKKLPSTRSDNHYWRNYFDCIKLFPIKSKLQNDVF</sequence>
<dbReference type="Gene3D" id="1.10.530.10">
    <property type="match status" value="1"/>
</dbReference>
<dbReference type="EnsemblMetazoa" id="SSS_5647s_mrna">
    <property type="protein sequence ID" value="KAF7489660.1"/>
    <property type="gene ID" value="SSS_5647"/>
</dbReference>
<evidence type="ECO:0000256" key="6">
    <source>
        <dbReference type="ARBA" id="ARBA00023157"/>
    </source>
</evidence>
<dbReference type="Pfam" id="PF05497">
    <property type="entry name" value="Destabilase"/>
    <property type="match status" value="1"/>
</dbReference>
<keyword evidence="6 8" id="KW-1015">Disulfide bond</keyword>
<dbReference type="GO" id="GO:0003796">
    <property type="term" value="F:lysozyme activity"/>
    <property type="evidence" value="ECO:0007669"/>
    <property type="project" value="UniProtKB-EC"/>
</dbReference>
<protein>
    <recommendedName>
        <fullName evidence="2">lysozyme</fullName>
        <ecNumber evidence="2">3.2.1.17</ecNumber>
    </recommendedName>
</protein>
<name>A0A834VBN2_SARSC</name>
<feature type="disulfide bond" evidence="8">
    <location>
        <begin position="65"/>
        <end position="75"/>
    </location>
</feature>
<evidence type="ECO:0000313" key="10">
    <source>
        <dbReference type="EnsemblMetazoa" id="KAF7489660.1"/>
    </source>
</evidence>
<evidence type="ECO:0000256" key="5">
    <source>
        <dbReference type="ARBA" id="ARBA00022801"/>
    </source>
</evidence>
<dbReference type="InterPro" id="IPR008597">
    <property type="entry name" value="Invert_lysozyme"/>
</dbReference>
<dbReference type="PANTHER" id="PTHR11195">
    <property type="entry name" value="DESTABILASE-RELATED"/>
    <property type="match status" value="1"/>
</dbReference>
<dbReference type="OrthoDB" id="6337871at2759"/>
<reference evidence="9" key="2">
    <citation type="submission" date="2020-01" db="EMBL/GenBank/DDBJ databases">
        <authorList>
            <person name="Korhonen P.K.K."/>
            <person name="Guangxu M.G."/>
            <person name="Wang T.W."/>
            <person name="Stroehlein A.J.S."/>
            <person name="Young N.D."/>
            <person name="Ang C.-S.A."/>
            <person name="Fernando D.W.F."/>
            <person name="Lu H.L."/>
            <person name="Taylor S.T."/>
            <person name="Ehtesham M.E.M."/>
            <person name="Najaraj S.H.N."/>
            <person name="Harsha G.H.G."/>
            <person name="Madugundu A.M."/>
            <person name="Renuse S.R."/>
            <person name="Holt D.H."/>
            <person name="Pandey A.P."/>
            <person name="Papenfuss A.P."/>
            <person name="Gasser R.B.G."/>
            <person name="Fischer K.F."/>
        </authorList>
    </citation>
    <scope>NUCLEOTIDE SEQUENCE</scope>
    <source>
        <strain evidence="9">SSS_KF_BRIS2020</strain>
    </source>
</reference>
<dbReference type="EC" id="3.2.1.17" evidence="2"/>
<evidence type="ECO:0000256" key="3">
    <source>
        <dbReference type="ARBA" id="ARBA00022529"/>
    </source>
</evidence>
<feature type="disulfide bond" evidence="8">
    <location>
        <begin position="53"/>
        <end position="59"/>
    </location>
</feature>
<keyword evidence="4" id="KW-0081">Bacteriolytic enzyme</keyword>
<organism evidence="9">
    <name type="scientific">Sarcoptes scabiei</name>
    <name type="common">Itch mite</name>
    <name type="synonym">Acarus scabiei</name>
    <dbReference type="NCBI Taxonomy" id="52283"/>
    <lineage>
        <taxon>Eukaryota</taxon>
        <taxon>Metazoa</taxon>
        <taxon>Ecdysozoa</taxon>
        <taxon>Arthropoda</taxon>
        <taxon>Chelicerata</taxon>
        <taxon>Arachnida</taxon>
        <taxon>Acari</taxon>
        <taxon>Acariformes</taxon>
        <taxon>Sarcoptiformes</taxon>
        <taxon>Astigmata</taxon>
        <taxon>Psoroptidia</taxon>
        <taxon>Sarcoptoidea</taxon>
        <taxon>Sarcoptidae</taxon>
        <taxon>Sarcoptinae</taxon>
        <taxon>Sarcoptes</taxon>
    </lineage>
</organism>
<dbReference type="GO" id="GO:0042742">
    <property type="term" value="P:defense response to bacterium"/>
    <property type="evidence" value="ECO:0007669"/>
    <property type="project" value="UniProtKB-KW"/>
</dbReference>
<dbReference type="PROSITE" id="PS51909">
    <property type="entry name" value="LYSOZYME_I"/>
    <property type="match status" value="1"/>
</dbReference>
<evidence type="ECO:0000256" key="2">
    <source>
        <dbReference type="ARBA" id="ARBA00012732"/>
    </source>
</evidence>
<evidence type="ECO:0000313" key="9">
    <source>
        <dbReference type="EMBL" id="KAF7489660.1"/>
    </source>
</evidence>
<evidence type="ECO:0000313" key="11">
    <source>
        <dbReference type="Proteomes" id="UP000070412"/>
    </source>
</evidence>
<keyword evidence="5" id="KW-0378">Hydrolase</keyword>
<dbReference type="Proteomes" id="UP000070412">
    <property type="component" value="Unassembled WGS sequence"/>
</dbReference>
<dbReference type="PANTHER" id="PTHR11195:SF13">
    <property type="entry name" value="INVERTEBRATE-TYPE LYSOZYME 2-RELATED"/>
    <property type="match status" value="1"/>
</dbReference>
<reference evidence="10" key="3">
    <citation type="submission" date="2022-06" db="UniProtKB">
        <authorList>
            <consortium name="EnsemblMetazoa"/>
        </authorList>
    </citation>
    <scope>IDENTIFICATION</scope>
</reference>
<evidence type="ECO:0000256" key="4">
    <source>
        <dbReference type="ARBA" id="ARBA00022638"/>
    </source>
</evidence>
<dbReference type="EMBL" id="WVUK01000064">
    <property type="protein sequence ID" value="KAF7489660.1"/>
    <property type="molecule type" value="Genomic_DNA"/>
</dbReference>
<evidence type="ECO:0000256" key="7">
    <source>
        <dbReference type="ARBA" id="ARBA00023295"/>
    </source>
</evidence>
<evidence type="ECO:0000256" key="1">
    <source>
        <dbReference type="ARBA" id="ARBA00000632"/>
    </source>
</evidence>
<accession>A0A834VBN2</accession>
<keyword evidence="3" id="KW-0929">Antimicrobial</keyword>
<dbReference type="AlphaFoldDB" id="A0A834VBN2"/>
<evidence type="ECO:0000256" key="8">
    <source>
        <dbReference type="PIRSR" id="PIRSR608597-3"/>
    </source>
</evidence>
<keyword evidence="7" id="KW-0326">Glycosidase</keyword>
<reference evidence="11" key="1">
    <citation type="journal article" date="2020" name="PLoS Negl. Trop. Dis.">
        <title>High-quality nuclear genome for Sarcoptes scabiei-A critical resource for a neglected parasite.</title>
        <authorList>
            <person name="Korhonen P.K."/>
            <person name="Gasser R.B."/>
            <person name="Ma G."/>
            <person name="Wang T."/>
            <person name="Stroehlein A.J."/>
            <person name="Young N.D."/>
            <person name="Ang C.S."/>
            <person name="Fernando D.D."/>
            <person name="Lu H.C."/>
            <person name="Taylor S."/>
            <person name="Reynolds S.L."/>
            <person name="Mofiz E."/>
            <person name="Najaraj S.H."/>
            <person name="Gowda H."/>
            <person name="Madugundu A."/>
            <person name="Renuse S."/>
            <person name="Holt D."/>
            <person name="Pandey A."/>
            <person name="Papenfuss A.T."/>
            <person name="Fischer K."/>
        </authorList>
    </citation>
    <scope>NUCLEOTIDE SEQUENCE [LARGE SCALE GENOMIC DNA]</scope>
</reference>
<keyword evidence="11" id="KW-1185">Reference proteome</keyword>
<feature type="disulfide bond" evidence="8">
    <location>
        <begin position="103"/>
        <end position="109"/>
    </location>
</feature>
<gene>
    <name evidence="9" type="ORF">SSS_5647</name>
</gene>
<dbReference type="GO" id="GO:0031640">
    <property type="term" value="P:killing of cells of another organism"/>
    <property type="evidence" value="ECO:0007669"/>
    <property type="project" value="UniProtKB-KW"/>
</dbReference>